<proteinExistence type="inferred from homology"/>
<dbReference type="EMBL" id="CAUOFW020000414">
    <property type="protein sequence ID" value="CAK9134321.1"/>
    <property type="molecule type" value="Genomic_DNA"/>
</dbReference>
<evidence type="ECO:0000313" key="8">
    <source>
        <dbReference type="EMBL" id="CAK9134321.1"/>
    </source>
</evidence>
<keyword evidence="5" id="KW-0963">Cytoplasm</keyword>
<dbReference type="InterPro" id="IPR036282">
    <property type="entry name" value="Glutathione-S-Trfase_C_sf"/>
</dbReference>
<dbReference type="InterPro" id="IPR004045">
    <property type="entry name" value="Glutathione_S-Trfase_N"/>
</dbReference>
<comment type="similarity">
    <text evidence="3">Belongs to the GST superfamily. Tau family.</text>
</comment>
<comment type="function">
    <text evidence="5">Is involved in the conjugation of reduced glutathione to a wide number of exogenous and endogenous hydrophobic electrophiles.</text>
</comment>
<dbReference type="InterPro" id="IPR040079">
    <property type="entry name" value="Glutathione_S-Trfase"/>
</dbReference>
<evidence type="ECO:0000256" key="3">
    <source>
        <dbReference type="ARBA" id="ARBA00025743"/>
    </source>
</evidence>
<keyword evidence="2 5" id="KW-0808">Transferase</keyword>
<dbReference type="FunFam" id="1.20.1050.10:FF:000016">
    <property type="entry name" value="Glutathione S-transferase U9"/>
    <property type="match status" value="1"/>
</dbReference>
<keyword evidence="1" id="KW-0216">Detoxification</keyword>
<evidence type="ECO:0000256" key="4">
    <source>
        <dbReference type="ARBA" id="ARBA00047960"/>
    </source>
</evidence>
<evidence type="ECO:0000256" key="5">
    <source>
        <dbReference type="RuleBase" id="RU369102"/>
    </source>
</evidence>
<dbReference type="SUPFAM" id="SSF52833">
    <property type="entry name" value="Thioredoxin-like"/>
    <property type="match status" value="1"/>
</dbReference>
<dbReference type="Gene3D" id="3.40.30.10">
    <property type="entry name" value="Glutaredoxin"/>
    <property type="match status" value="1"/>
</dbReference>
<accession>A0ABC8QQ06</accession>
<dbReference type="CDD" id="cd03058">
    <property type="entry name" value="GST_N_Tau"/>
    <property type="match status" value="1"/>
</dbReference>
<dbReference type="AlphaFoldDB" id="A0ABC8QQ06"/>
<evidence type="ECO:0000259" key="6">
    <source>
        <dbReference type="PROSITE" id="PS50404"/>
    </source>
</evidence>
<comment type="subcellular location">
    <subcellularLocation>
        <location evidence="5">Cytoplasm</location>
        <location evidence="5">Cytosol</location>
    </subcellularLocation>
</comment>
<evidence type="ECO:0000313" key="9">
    <source>
        <dbReference type="Proteomes" id="UP001642360"/>
    </source>
</evidence>
<dbReference type="SFLD" id="SFLDG01152">
    <property type="entry name" value="Main.3:_Omega-_and_Tau-like"/>
    <property type="match status" value="1"/>
</dbReference>
<dbReference type="PROSITE" id="PS50404">
    <property type="entry name" value="GST_NTER"/>
    <property type="match status" value="1"/>
</dbReference>
<dbReference type="InterPro" id="IPR010987">
    <property type="entry name" value="Glutathione-S-Trfase_C-like"/>
</dbReference>
<dbReference type="PROSITE" id="PS50405">
    <property type="entry name" value="GST_CTER"/>
    <property type="match status" value="1"/>
</dbReference>
<dbReference type="PANTHER" id="PTHR11260">
    <property type="entry name" value="GLUTATHIONE S-TRANSFERASE, GST, SUPERFAMILY, GST DOMAIN CONTAINING"/>
    <property type="match status" value="1"/>
</dbReference>
<dbReference type="SFLD" id="SFLDG00358">
    <property type="entry name" value="Main_(cytGST)"/>
    <property type="match status" value="1"/>
</dbReference>
<comment type="catalytic activity">
    <reaction evidence="4 5">
        <text>RX + glutathione = an S-substituted glutathione + a halide anion + H(+)</text>
        <dbReference type="Rhea" id="RHEA:16437"/>
        <dbReference type="ChEBI" id="CHEBI:15378"/>
        <dbReference type="ChEBI" id="CHEBI:16042"/>
        <dbReference type="ChEBI" id="CHEBI:17792"/>
        <dbReference type="ChEBI" id="CHEBI:57925"/>
        <dbReference type="ChEBI" id="CHEBI:90779"/>
        <dbReference type="EC" id="2.5.1.18"/>
    </reaction>
</comment>
<dbReference type="Proteomes" id="UP001642360">
    <property type="component" value="Unassembled WGS sequence"/>
</dbReference>
<dbReference type="GO" id="GO:0005829">
    <property type="term" value="C:cytosol"/>
    <property type="evidence" value="ECO:0007669"/>
    <property type="project" value="UniProtKB-SubCell"/>
</dbReference>
<feature type="domain" description="GST C-terminal" evidence="7">
    <location>
        <begin position="89"/>
        <end position="214"/>
    </location>
</feature>
<feature type="domain" description="GST N-terminal" evidence="6">
    <location>
        <begin position="4"/>
        <end position="83"/>
    </location>
</feature>
<keyword evidence="9" id="KW-1185">Reference proteome</keyword>
<name>A0ABC8QQ06_9AQUA</name>
<reference evidence="8 9" key="1">
    <citation type="submission" date="2024-02" db="EMBL/GenBank/DDBJ databases">
        <authorList>
            <person name="Vignale AGUSTIN F."/>
            <person name="Sosa J E."/>
            <person name="Modenutti C."/>
        </authorList>
    </citation>
    <scope>NUCLEOTIDE SEQUENCE [LARGE SCALE GENOMIC DNA]</scope>
</reference>
<dbReference type="CDD" id="cd03185">
    <property type="entry name" value="GST_C_Tau"/>
    <property type="match status" value="1"/>
</dbReference>
<evidence type="ECO:0000259" key="7">
    <source>
        <dbReference type="PROSITE" id="PS50405"/>
    </source>
</evidence>
<dbReference type="FunFam" id="3.40.30.10:FF:000044">
    <property type="entry name" value="Glutathione S-transferase GSTU6"/>
    <property type="match status" value="1"/>
</dbReference>
<gene>
    <name evidence="8" type="ORF">ILEXP_LOCUS1256</name>
</gene>
<dbReference type="Gene3D" id="1.20.1050.10">
    <property type="match status" value="1"/>
</dbReference>
<organism evidence="8 9">
    <name type="scientific">Ilex paraguariensis</name>
    <name type="common">yerba mate</name>
    <dbReference type="NCBI Taxonomy" id="185542"/>
    <lineage>
        <taxon>Eukaryota</taxon>
        <taxon>Viridiplantae</taxon>
        <taxon>Streptophyta</taxon>
        <taxon>Embryophyta</taxon>
        <taxon>Tracheophyta</taxon>
        <taxon>Spermatophyta</taxon>
        <taxon>Magnoliopsida</taxon>
        <taxon>eudicotyledons</taxon>
        <taxon>Gunneridae</taxon>
        <taxon>Pentapetalae</taxon>
        <taxon>asterids</taxon>
        <taxon>campanulids</taxon>
        <taxon>Aquifoliales</taxon>
        <taxon>Aquifoliaceae</taxon>
        <taxon>Ilex</taxon>
    </lineage>
</organism>
<dbReference type="EC" id="2.5.1.18" evidence="5"/>
<dbReference type="Pfam" id="PF02798">
    <property type="entry name" value="GST_N"/>
    <property type="match status" value="1"/>
</dbReference>
<sequence length="236" mass="26341">MATSDVKLLGAAPSPYVNRVQVALNLKSIDYELIEENVIAKSELLLKSNPVHKKIPVFIHGSKPICESVVIVQYIDEVFTNGSSIFPSDPYERATARFWAAYIDNKWFPLFRELWTAREEAARPAVVDKIVEGLVLLEEVFGKGGKGKAFFGRDSIGYLDIVLGCYLGWLWVLEITAEVKLLIETKTPELLAWAERFCANDAVKDVLPEPAKLIEILRICKAREIVAAAAANKVYS</sequence>
<dbReference type="GO" id="GO:0009407">
    <property type="term" value="P:toxin catabolic process"/>
    <property type="evidence" value="ECO:0007669"/>
    <property type="project" value="UniProtKB-ARBA"/>
</dbReference>
<protein>
    <recommendedName>
        <fullName evidence="5">Glutathione S-transferase</fullName>
        <ecNumber evidence="5">2.5.1.18</ecNumber>
    </recommendedName>
</protein>
<dbReference type="Pfam" id="PF13410">
    <property type="entry name" value="GST_C_2"/>
    <property type="match status" value="1"/>
</dbReference>
<comment type="caution">
    <text evidence="8">The sequence shown here is derived from an EMBL/GenBank/DDBJ whole genome shotgun (WGS) entry which is preliminary data.</text>
</comment>
<dbReference type="InterPro" id="IPR036249">
    <property type="entry name" value="Thioredoxin-like_sf"/>
</dbReference>
<evidence type="ECO:0000256" key="2">
    <source>
        <dbReference type="ARBA" id="ARBA00022679"/>
    </source>
</evidence>
<dbReference type="SFLD" id="SFLDS00019">
    <property type="entry name" value="Glutathione_Transferase_(cytos"/>
    <property type="match status" value="1"/>
</dbReference>
<evidence type="ECO:0000256" key="1">
    <source>
        <dbReference type="ARBA" id="ARBA00022575"/>
    </source>
</evidence>
<dbReference type="InterPro" id="IPR045074">
    <property type="entry name" value="GST_C_Tau"/>
</dbReference>
<dbReference type="SUPFAM" id="SSF47616">
    <property type="entry name" value="GST C-terminal domain-like"/>
    <property type="match status" value="1"/>
</dbReference>
<dbReference type="PANTHER" id="PTHR11260:SF615">
    <property type="entry name" value="GLUTATHIONE S-TRANSFERASE U17"/>
    <property type="match status" value="1"/>
</dbReference>
<dbReference type="GO" id="GO:0004364">
    <property type="term" value="F:glutathione transferase activity"/>
    <property type="evidence" value="ECO:0007669"/>
    <property type="project" value="UniProtKB-UniRule"/>
</dbReference>
<dbReference type="InterPro" id="IPR045073">
    <property type="entry name" value="Omega/Tau-like"/>
</dbReference>